<feature type="chain" id="PRO_5035753611" evidence="1">
    <location>
        <begin position="20"/>
        <end position="85"/>
    </location>
</feature>
<reference evidence="2 3" key="1">
    <citation type="submission" date="2019-12" db="EMBL/GenBank/DDBJ databases">
        <authorList>
            <person name="Alioto T."/>
            <person name="Alioto T."/>
            <person name="Gomez Garrido J."/>
        </authorList>
    </citation>
    <scope>NUCLEOTIDE SEQUENCE [LARGE SCALE GENOMIC DNA]</scope>
</reference>
<protein>
    <submittedName>
        <fullName evidence="2">Leucine aminopeptidase 2, chloroplastic</fullName>
    </submittedName>
</protein>
<name>A0A8S0UHE8_OLEEU</name>
<evidence type="ECO:0000313" key="2">
    <source>
        <dbReference type="EMBL" id="CAA3018109.1"/>
    </source>
</evidence>
<keyword evidence="2" id="KW-0645">Protease</keyword>
<feature type="signal peptide" evidence="1">
    <location>
        <begin position="1"/>
        <end position="19"/>
    </location>
</feature>
<accession>A0A8S0UHE8</accession>
<sequence>MATISVSSLTLLASTSAAAASSSVFTKLQFGPIRGISLAATSLFSKRTRRMAHSIARATLGLTRPNQIELPMIFVFGMAEDLVCC</sequence>
<evidence type="ECO:0000313" key="3">
    <source>
        <dbReference type="Proteomes" id="UP000594638"/>
    </source>
</evidence>
<proteinExistence type="predicted"/>
<gene>
    <name evidence="2" type="ORF">OLEA9_A109876</name>
</gene>
<dbReference type="EMBL" id="CACTIH010007784">
    <property type="protein sequence ID" value="CAA3018109.1"/>
    <property type="molecule type" value="Genomic_DNA"/>
</dbReference>
<dbReference type="Proteomes" id="UP000594638">
    <property type="component" value="Unassembled WGS sequence"/>
</dbReference>
<dbReference type="AlphaFoldDB" id="A0A8S0UHE8"/>
<evidence type="ECO:0000256" key="1">
    <source>
        <dbReference type="SAM" id="SignalP"/>
    </source>
</evidence>
<keyword evidence="2" id="KW-0378">Hydrolase</keyword>
<dbReference type="GO" id="GO:0004177">
    <property type="term" value="F:aminopeptidase activity"/>
    <property type="evidence" value="ECO:0007669"/>
    <property type="project" value="UniProtKB-KW"/>
</dbReference>
<dbReference type="Gramene" id="OE9A109876T1">
    <property type="protein sequence ID" value="OE9A109876C1"/>
    <property type="gene ID" value="OE9A109876"/>
</dbReference>
<keyword evidence="3" id="KW-1185">Reference proteome</keyword>
<keyword evidence="2" id="KW-0031">Aminopeptidase</keyword>
<keyword evidence="1" id="KW-0732">Signal</keyword>
<comment type="caution">
    <text evidence="2">The sequence shown here is derived from an EMBL/GenBank/DDBJ whole genome shotgun (WGS) entry which is preliminary data.</text>
</comment>
<organism evidence="2 3">
    <name type="scientific">Olea europaea subsp. europaea</name>
    <dbReference type="NCBI Taxonomy" id="158383"/>
    <lineage>
        <taxon>Eukaryota</taxon>
        <taxon>Viridiplantae</taxon>
        <taxon>Streptophyta</taxon>
        <taxon>Embryophyta</taxon>
        <taxon>Tracheophyta</taxon>
        <taxon>Spermatophyta</taxon>
        <taxon>Magnoliopsida</taxon>
        <taxon>eudicotyledons</taxon>
        <taxon>Gunneridae</taxon>
        <taxon>Pentapetalae</taxon>
        <taxon>asterids</taxon>
        <taxon>lamiids</taxon>
        <taxon>Lamiales</taxon>
        <taxon>Oleaceae</taxon>
        <taxon>Oleeae</taxon>
        <taxon>Olea</taxon>
    </lineage>
</organism>